<gene>
    <name evidence="1" type="ORF">C7B46_09355</name>
</gene>
<evidence type="ECO:0000313" key="2">
    <source>
        <dbReference type="Proteomes" id="UP000242972"/>
    </source>
</evidence>
<organism evidence="1 2">
    <name type="scientific">Sulfobacillus benefaciens</name>
    <dbReference type="NCBI Taxonomy" id="453960"/>
    <lineage>
        <taxon>Bacteria</taxon>
        <taxon>Bacillati</taxon>
        <taxon>Bacillota</taxon>
        <taxon>Clostridia</taxon>
        <taxon>Eubacteriales</taxon>
        <taxon>Clostridiales Family XVII. Incertae Sedis</taxon>
        <taxon>Sulfobacillus</taxon>
    </lineage>
</organism>
<dbReference type="AlphaFoldDB" id="A0A2T2XGJ6"/>
<protein>
    <submittedName>
        <fullName evidence="1">Uncharacterized protein</fullName>
    </submittedName>
</protein>
<comment type="caution">
    <text evidence="1">The sequence shown here is derived from an EMBL/GenBank/DDBJ whole genome shotgun (WGS) entry which is preliminary data.</text>
</comment>
<reference evidence="1 2" key="1">
    <citation type="journal article" date="2014" name="BMC Genomics">
        <title>Comparison of environmental and isolate Sulfobacillus genomes reveals diverse carbon, sulfur, nitrogen, and hydrogen metabolisms.</title>
        <authorList>
            <person name="Justice N.B."/>
            <person name="Norman A."/>
            <person name="Brown C.T."/>
            <person name="Singh A."/>
            <person name="Thomas B.C."/>
            <person name="Banfield J.F."/>
        </authorList>
    </citation>
    <scope>NUCLEOTIDE SEQUENCE [LARGE SCALE GENOMIC DNA]</scope>
    <source>
        <strain evidence="1">AMDSBA4</strain>
    </source>
</reference>
<dbReference type="Proteomes" id="UP000242972">
    <property type="component" value="Unassembled WGS sequence"/>
</dbReference>
<name>A0A2T2XGJ6_9FIRM</name>
<evidence type="ECO:0000313" key="1">
    <source>
        <dbReference type="EMBL" id="PSR33600.1"/>
    </source>
</evidence>
<proteinExistence type="predicted"/>
<dbReference type="EMBL" id="PXYW01000018">
    <property type="protein sequence ID" value="PSR33600.1"/>
    <property type="molecule type" value="Genomic_DNA"/>
</dbReference>
<sequence>MRKRLSMSRRTAAWLMAVLAALVVVHYAYRNVPTALTRAVTGVPALQVALRGEITQLSPNAMTVTLEDSHGDLTQLTRHVVLTQDTQFVTLGKPSATGSKGYNYLQTGYRVLIRGQGTVNNDIIAQVVNVSFPPLTGTVTQVNQAMLTLAVKGQPQPANILLTSHTAFFVPGGQWNSLKIGAPVKVWVVPNQVSGSGLTAVTVMVTHSTTAAP</sequence>
<accession>A0A2T2XGJ6</accession>